<keyword evidence="7" id="KW-1185">Reference proteome</keyword>
<dbReference type="Pfam" id="PF00440">
    <property type="entry name" value="TetR_N"/>
    <property type="match status" value="1"/>
</dbReference>
<comment type="caution">
    <text evidence="6">The sequence shown here is derived from an EMBL/GenBank/DDBJ whole genome shotgun (WGS) entry which is preliminary data.</text>
</comment>
<dbReference type="InterPro" id="IPR050109">
    <property type="entry name" value="HTH-type_TetR-like_transc_reg"/>
</dbReference>
<organism evidence="6 7">
    <name type="scientific">Rhizomicrobium palustre</name>
    <dbReference type="NCBI Taxonomy" id="189966"/>
    <lineage>
        <taxon>Bacteria</taxon>
        <taxon>Pseudomonadati</taxon>
        <taxon>Pseudomonadota</taxon>
        <taxon>Alphaproteobacteria</taxon>
        <taxon>Micropepsales</taxon>
        <taxon>Micropepsaceae</taxon>
        <taxon>Rhizomicrobium</taxon>
    </lineage>
</organism>
<protein>
    <submittedName>
        <fullName evidence="6">AcrR family transcriptional regulator</fullName>
    </submittedName>
</protein>
<dbReference type="AlphaFoldDB" id="A0A846MVE1"/>
<reference evidence="6 7" key="1">
    <citation type="submission" date="2020-03" db="EMBL/GenBank/DDBJ databases">
        <title>Genomic Encyclopedia of Type Strains, Phase IV (KMG-IV): sequencing the most valuable type-strain genomes for metagenomic binning, comparative biology and taxonomic classification.</title>
        <authorList>
            <person name="Goeker M."/>
        </authorList>
    </citation>
    <scope>NUCLEOTIDE SEQUENCE [LARGE SCALE GENOMIC DNA]</scope>
    <source>
        <strain evidence="6 7">DSM 19867</strain>
    </source>
</reference>
<evidence type="ECO:0000313" key="6">
    <source>
        <dbReference type="EMBL" id="NIK87336.1"/>
    </source>
</evidence>
<dbReference type="Gene3D" id="1.10.357.10">
    <property type="entry name" value="Tetracycline Repressor, domain 2"/>
    <property type="match status" value="1"/>
</dbReference>
<keyword evidence="1" id="KW-0805">Transcription regulation</keyword>
<dbReference type="GO" id="GO:0003700">
    <property type="term" value="F:DNA-binding transcription factor activity"/>
    <property type="evidence" value="ECO:0007669"/>
    <property type="project" value="TreeGrafter"/>
</dbReference>
<dbReference type="InterPro" id="IPR009057">
    <property type="entry name" value="Homeodomain-like_sf"/>
</dbReference>
<evidence type="ECO:0000256" key="3">
    <source>
        <dbReference type="ARBA" id="ARBA00023163"/>
    </source>
</evidence>
<dbReference type="EMBL" id="JAASRM010000001">
    <property type="protein sequence ID" value="NIK87336.1"/>
    <property type="molecule type" value="Genomic_DNA"/>
</dbReference>
<sequence>MASKRSERRAREYSATRAAILEAARRVAARDGARDLSLRGVAAEAGFAPAALYSYFSGKDELLLALAAEDLSGVARAMRGAAADCEGPGKLAAAASAALDLLRNTETIAAGSAALPANAGTGEAERLFNGRLIAALKVLSEVSGQTSDSRESQCDVLLVAATLTGLALLSRAGRLEALGFTTEEILARLETRFS</sequence>
<feature type="DNA-binding region" description="H-T-H motif" evidence="4">
    <location>
        <begin position="37"/>
        <end position="56"/>
    </location>
</feature>
<dbReference type="GO" id="GO:0000976">
    <property type="term" value="F:transcription cis-regulatory region binding"/>
    <property type="evidence" value="ECO:0007669"/>
    <property type="project" value="TreeGrafter"/>
</dbReference>
<dbReference type="PRINTS" id="PR00455">
    <property type="entry name" value="HTHTETR"/>
</dbReference>
<name>A0A846MVE1_9PROT</name>
<evidence type="ECO:0000256" key="2">
    <source>
        <dbReference type="ARBA" id="ARBA00023125"/>
    </source>
</evidence>
<evidence type="ECO:0000256" key="1">
    <source>
        <dbReference type="ARBA" id="ARBA00023015"/>
    </source>
</evidence>
<gene>
    <name evidence="6" type="ORF">FHS83_000654</name>
</gene>
<evidence type="ECO:0000313" key="7">
    <source>
        <dbReference type="Proteomes" id="UP000570514"/>
    </source>
</evidence>
<evidence type="ECO:0000259" key="5">
    <source>
        <dbReference type="PROSITE" id="PS50977"/>
    </source>
</evidence>
<feature type="domain" description="HTH tetR-type" evidence="5">
    <location>
        <begin position="14"/>
        <end position="74"/>
    </location>
</feature>
<dbReference type="InterPro" id="IPR001647">
    <property type="entry name" value="HTH_TetR"/>
</dbReference>
<proteinExistence type="predicted"/>
<accession>A0A846MVE1</accession>
<dbReference type="Proteomes" id="UP000570514">
    <property type="component" value="Unassembled WGS sequence"/>
</dbReference>
<dbReference type="RefSeq" id="WP_167080861.1">
    <property type="nucleotide sequence ID" value="NZ_BAAADC010000001.1"/>
</dbReference>
<dbReference type="PANTHER" id="PTHR30055:SF234">
    <property type="entry name" value="HTH-TYPE TRANSCRIPTIONAL REGULATOR BETI"/>
    <property type="match status" value="1"/>
</dbReference>
<keyword evidence="3" id="KW-0804">Transcription</keyword>
<keyword evidence="2 4" id="KW-0238">DNA-binding</keyword>
<evidence type="ECO:0000256" key="4">
    <source>
        <dbReference type="PROSITE-ProRule" id="PRU00335"/>
    </source>
</evidence>
<dbReference type="SUPFAM" id="SSF46689">
    <property type="entry name" value="Homeodomain-like"/>
    <property type="match status" value="1"/>
</dbReference>
<dbReference type="PROSITE" id="PS50977">
    <property type="entry name" value="HTH_TETR_2"/>
    <property type="match status" value="1"/>
</dbReference>
<dbReference type="PANTHER" id="PTHR30055">
    <property type="entry name" value="HTH-TYPE TRANSCRIPTIONAL REGULATOR RUTR"/>
    <property type="match status" value="1"/>
</dbReference>